<evidence type="ECO:0000313" key="1">
    <source>
        <dbReference type="EMBL" id="AJO24429.1"/>
    </source>
</evidence>
<dbReference type="Proteomes" id="UP000032024">
    <property type="component" value="Chromosome"/>
</dbReference>
<proteinExistence type="predicted"/>
<reference evidence="2" key="1">
    <citation type="submission" date="2015-01" db="EMBL/GenBank/DDBJ databases">
        <title>Comparative genome analysis of Bacillus coagulans HM-08, Clostridium butyricum HM-68, Bacillus subtilis HM-66 and Bacillus paralicheniformis BL-09.</title>
        <authorList>
            <person name="Zhang H."/>
        </authorList>
    </citation>
    <scope>NUCLEOTIDE SEQUENCE [LARGE SCALE GENOMIC DNA]</scope>
    <source>
        <strain evidence="2">HM-08</strain>
    </source>
</reference>
<organism evidence="1 2">
    <name type="scientific">Heyndrickxia coagulans</name>
    <name type="common">Weizmannia coagulans</name>
    <dbReference type="NCBI Taxonomy" id="1398"/>
    <lineage>
        <taxon>Bacteria</taxon>
        <taxon>Bacillati</taxon>
        <taxon>Bacillota</taxon>
        <taxon>Bacilli</taxon>
        <taxon>Bacillales</taxon>
        <taxon>Bacillaceae</taxon>
        <taxon>Heyndrickxia</taxon>
    </lineage>
</organism>
<dbReference type="AlphaFoldDB" id="A0AAN0T9H9"/>
<sequence>MFFHSYVYQEIFIKLETDSRLSNRSWKYGIFGTTFDIQG</sequence>
<dbReference type="EMBL" id="CP010525">
    <property type="protein sequence ID" value="AJO24429.1"/>
    <property type="molecule type" value="Genomic_DNA"/>
</dbReference>
<accession>A0AAN0T9H9</accession>
<name>A0AAN0T9H9_HEYCO</name>
<gene>
    <name evidence="1" type="ORF">SB48_HM08orf05781</name>
</gene>
<keyword evidence="2" id="KW-1185">Reference proteome</keyword>
<protein>
    <submittedName>
        <fullName evidence="1">Uncharacterized protein</fullName>
    </submittedName>
</protein>
<evidence type="ECO:0000313" key="2">
    <source>
        <dbReference type="Proteomes" id="UP000032024"/>
    </source>
</evidence>